<organism evidence="1 2">
    <name type="scientific">Puccinia coronata f. sp. avenae</name>
    <dbReference type="NCBI Taxonomy" id="200324"/>
    <lineage>
        <taxon>Eukaryota</taxon>
        <taxon>Fungi</taxon>
        <taxon>Dikarya</taxon>
        <taxon>Basidiomycota</taxon>
        <taxon>Pucciniomycotina</taxon>
        <taxon>Pucciniomycetes</taxon>
        <taxon>Pucciniales</taxon>
        <taxon>Pucciniaceae</taxon>
        <taxon>Puccinia</taxon>
    </lineage>
</organism>
<sequence>MYLGGLAAPAQEARTFHYSRNQLRVVLDYTTGSPYLSKSSGSKPAALFSIIQVIDTAKATHSASLLVFAVRSPGNNQHPRMQGRNDMALGAGGRHHKINLLTPSTTTYDPAGKIGPTGRLKASDILSFLAFGSICHLFVLVTSSLEVCLHLQRCSGGVFTPPEVLWRCVYTSRGALEVCLHLQRCSGGVFTPPEVLWRCVYTSRGALEVCLHLQRCSGGVFTPPEVLWRCVYTSRGALEVCLHLQRCSGGVFTPPEVLWRCVYTSRGALEVCLHLQSTARQGGTSSASRLTCLPGWYRYQLGEQADLLAGLPSEQVEQLAEQVDLLAELVPARQAGRPACWAATSSASR</sequence>
<dbReference type="EMBL" id="PGCI01000920">
    <property type="protein sequence ID" value="PLW11513.1"/>
    <property type="molecule type" value="Genomic_DNA"/>
</dbReference>
<evidence type="ECO:0000313" key="1">
    <source>
        <dbReference type="EMBL" id="PLW11513.1"/>
    </source>
</evidence>
<gene>
    <name evidence="1" type="ORF">PCASD_22644</name>
</gene>
<accession>A0A2N5SE48</accession>
<reference evidence="1 2" key="1">
    <citation type="submission" date="2017-11" db="EMBL/GenBank/DDBJ databases">
        <title>De novo assembly and phasing of dikaryotic genomes from two isolates of Puccinia coronata f. sp. avenae, the causal agent of oat crown rust.</title>
        <authorList>
            <person name="Miller M.E."/>
            <person name="Zhang Y."/>
            <person name="Omidvar V."/>
            <person name="Sperschneider J."/>
            <person name="Schwessinger B."/>
            <person name="Raley C."/>
            <person name="Palmer J.M."/>
            <person name="Garnica D."/>
            <person name="Upadhyaya N."/>
            <person name="Rathjen J."/>
            <person name="Taylor J.M."/>
            <person name="Park R.F."/>
            <person name="Dodds P.N."/>
            <person name="Hirsch C.D."/>
            <person name="Kianian S.F."/>
            <person name="Figueroa M."/>
        </authorList>
    </citation>
    <scope>NUCLEOTIDE SEQUENCE [LARGE SCALE GENOMIC DNA]</scope>
    <source>
        <strain evidence="1">12SD80</strain>
    </source>
</reference>
<proteinExistence type="predicted"/>
<evidence type="ECO:0000313" key="2">
    <source>
        <dbReference type="Proteomes" id="UP000235392"/>
    </source>
</evidence>
<name>A0A2N5SE48_9BASI</name>
<comment type="caution">
    <text evidence="1">The sequence shown here is derived from an EMBL/GenBank/DDBJ whole genome shotgun (WGS) entry which is preliminary data.</text>
</comment>
<dbReference type="Proteomes" id="UP000235392">
    <property type="component" value="Unassembled WGS sequence"/>
</dbReference>
<dbReference type="AlphaFoldDB" id="A0A2N5SE48"/>
<protein>
    <submittedName>
        <fullName evidence="1">Uncharacterized protein</fullName>
    </submittedName>
</protein>